<protein>
    <submittedName>
        <fullName evidence="1">Uncharacterized protein</fullName>
    </submittedName>
</protein>
<dbReference type="VEuPathDB" id="VectorBase:GPAI017917"/>
<dbReference type="AlphaFoldDB" id="A0A1A9ZKZ1"/>
<evidence type="ECO:0000313" key="2">
    <source>
        <dbReference type="Proteomes" id="UP000092445"/>
    </source>
</evidence>
<evidence type="ECO:0000313" key="1">
    <source>
        <dbReference type="EnsemblMetazoa" id="GPAI017917-PA"/>
    </source>
</evidence>
<keyword evidence="2" id="KW-1185">Reference proteome</keyword>
<sequence>MKKKPILFLGGANPKMSLGEVSCWSNRLLLSYNAFITVHYSQLPQKDLSDAEVQEFLKCVSWKTLTHARSQFTLQWWHSMTLGDVLSIHNFGHYHYNNGIKRSPQERRICIRRLQFQK</sequence>
<dbReference type="EnsemblMetazoa" id="GPAI017917-RA">
    <property type="protein sequence ID" value="GPAI017917-PA"/>
    <property type="gene ID" value="GPAI017917"/>
</dbReference>
<reference evidence="1" key="2">
    <citation type="submission" date="2020-05" db="UniProtKB">
        <authorList>
            <consortium name="EnsemblMetazoa"/>
        </authorList>
    </citation>
    <scope>IDENTIFICATION</scope>
    <source>
        <strain evidence="1">IAEA</strain>
    </source>
</reference>
<organism evidence="1 2">
    <name type="scientific">Glossina pallidipes</name>
    <name type="common">Tsetse fly</name>
    <dbReference type="NCBI Taxonomy" id="7398"/>
    <lineage>
        <taxon>Eukaryota</taxon>
        <taxon>Metazoa</taxon>
        <taxon>Ecdysozoa</taxon>
        <taxon>Arthropoda</taxon>
        <taxon>Hexapoda</taxon>
        <taxon>Insecta</taxon>
        <taxon>Pterygota</taxon>
        <taxon>Neoptera</taxon>
        <taxon>Endopterygota</taxon>
        <taxon>Diptera</taxon>
        <taxon>Brachycera</taxon>
        <taxon>Muscomorpha</taxon>
        <taxon>Hippoboscoidea</taxon>
        <taxon>Glossinidae</taxon>
        <taxon>Glossina</taxon>
    </lineage>
</organism>
<accession>A0A1A9ZKZ1</accession>
<dbReference type="Proteomes" id="UP000092445">
    <property type="component" value="Unassembled WGS sequence"/>
</dbReference>
<name>A0A1A9ZKZ1_GLOPL</name>
<proteinExistence type="predicted"/>
<reference evidence="2" key="1">
    <citation type="submission" date="2014-03" db="EMBL/GenBank/DDBJ databases">
        <authorList>
            <person name="Aksoy S."/>
            <person name="Warren W."/>
            <person name="Wilson R.K."/>
        </authorList>
    </citation>
    <scope>NUCLEOTIDE SEQUENCE [LARGE SCALE GENOMIC DNA]</scope>
    <source>
        <strain evidence="2">IAEA</strain>
    </source>
</reference>